<evidence type="ECO:0000313" key="1">
    <source>
        <dbReference type="EMBL" id="KAJ8127338.1"/>
    </source>
</evidence>
<gene>
    <name evidence="1" type="ORF">O1611_g6300</name>
</gene>
<dbReference type="Proteomes" id="UP001153332">
    <property type="component" value="Unassembled WGS sequence"/>
</dbReference>
<evidence type="ECO:0000313" key="2">
    <source>
        <dbReference type="Proteomes" id="UP001153332"/>
    </source>
</evidence>
<dbReference type="EMBL" id="JAPUUL010001464">
    <property type="protein sequence ID" value="KAJ8127338.1"/>
    <property type="molecule type" value="Genomic_DNA"/>
</dbReference>
<reference evidence="1" key="1">
    <citation type="submission" date="2022-12" db="EMBL/GenBank/DDBJ databases">
        <title>Genome Sequence of Lasiodiplodia mahajangana.</title>
        <authorList>
            <person name="Buettner E."/>
        </authorList>
    </citation>
    <scope>NUCLEOTIDE SEQUENCE</scope>
    <source>
        <strain evidence="1">VT137</strain>
    </source>
</reference>
<organism evidence="1 2">
    <name type="scientific">Lasiodiplodia mahajangana</name>
    <dbReference type="NCBI Taxonomy" id="1108764"/>
    <lineage>
        <taxon>Eukaryota</taxon>
        <taxon>Fungi</taxon>
        <taxon>Dikarya</taxon>
        <taxon>Ascomycota</taxon>
        <taxon>Pezizomycotina</taxon>
        <taxon>Dothideomycetes</taxon>
        <taxon>Dothideomycetes incertae sedis</taxon>
        <taxon>Botryosphaeriales</taxon>
        <taxon>Botryosphaeriaceae</taxon>
        <taxon>Lasiodiplodia</taxon>
    </lineage>
</organism>
<protein>
    <submittedName>
        <fullName evidence="1">Uncharacterized protein</fullName>
    </submittedName>
</protein>
<sequence>MDIVGLISATGAILGSIVSGIEKATDAWDRTKNGKKYLDDVVIQTQITQDILGKLGGADPQSLPEETFRAIELVKAKAEDLDTVVKQMQSSRDGNSLKVFLSEFFHGNARVKAFDRLQRDMYHAQGVLITSLVASRVENTNIFHVNLYTVEEIKQCFTQREGINCAPPILQLLKDKGTPVEGGDGTIWQIKEEDLKNFLEETKSSEPETVRIMQDNKLKDMAFMTADVGNPGEDAPKVDVVRAVGNELTGSALMIAGPVTFKTAAEMQVLREALPVLRSDKKEALNALNRVLNM</sequence>
<name>A0ACC2JIH4_9PEZI</name>
<keyword evidence="2" id="KW-1185">Reference proteome</keyword>
<proteinExistence type="predicted"/>
<accession>A0ACC2JIH4</accession>
<comment type="caution">
    <text evidence="1">The sequence shown here is derived from an EMBL/GenBank/DDBJ whole genome shotgun (WGS) entry which is preliminary data.</text>
</comment>